<dbReference type="SUPFAM" id="SSF51735">
    <property type="entry name" value="NAD(P)-binding Rossmann-fold domains"/>
    <property type="match status" value="1"/>
</dbReference>
<dbReference type="InterPro" id="IPR036291">
    <property type="entry name" value="NAD(P)-bd_dom_sf"/>
</dbReference>
<evidence type="ECO:0000259" key="1">
    <source>
        <dbReference type="Pfam" id="PF16363"/>
    </source>
</evidence>
<keyword evidence="3" id="KW-1185">Reference proteome</keyword>
<dbReference type="Proteomes" id="UP000474630">
    <property type="component" value="Chromosome"/>
</dbReference>
<name>A0A6C0R9T4_9BACT</name>
<accession>A0A6C0R9T4</accession>
<protein>
    <submittedName>
        <fullName evidence="2">CDP-glucose 4,6-dehydratase</fullName>
        <ecNumber evidence="2">4.2.1.45</ecNumber>
    </submittedName>
</protein>
<dbReference type="Gene3D" id="3.40.50.720">
    <property type="entry name" value="NAD(P)-binding Rossmann-like Domain"/>
    <property type="match status" value="1"/>
</dbReference>
<dbReference type="InterPro" id="IPR013445">
    <property type="entry name" value="CDP_4_6_deHydtase"/>
</dbReference>
<dbReference type="InterPro" id="IPR016040">
    <property type="entry name" value="NAD(P)-bd_dom"/>
</dbReference>
<gene>
    <name evidence="2" type="primary">rfbG</name>
    <name evidence="2" type="ORF">G0Q07_02750</name>
</gene>
<sequence>MNGITMKQLFNGIYRDRKVLITGHTGFKGSWLSLLLKELGAEVFGYALEPPTHPSLFKEANLDELVTSKIADIRELAVLQDFLQKVEPEIVIHMAAQPLVRESYKTPVETYAVNVMGTVNLLEACRNVTAVKAIVNVTTDKCYENKEWHWGYRENEPMGGYDPYSNSKGCSELVTSAYRNSYFNPKSYENHGVAIATARAGNVIGGGDWADDRLIPDFIRAISNGEKLMIRSPYAIRPWQHVLEPLAGYLKLAEKLFTEGSKFAQAWNLGPDDTDARNVEWITATICNLWGEDASFAIDKNPQPHEANYLKLDCSKAKSELDWYPKWNIYETLEKIVTWNKDFIAGKDIRKVTINQINEYFNS</sequence>
<dbReference type="Gene3D" id="3.90.25.10">
    <property type="entry name" value="UDP-galactose 4-epimerase, domain 1"/>
    <property type="match status" value="1"/>
</dbReference>
<dbReference type="KEGG" id="drc:G0Q07_02750"/>
<evidence type="ECO:0000313" key="3">
    <source>
        <dbReference type="Proteomes" id="UP000474630"/>
    </source>
</evidence>
<dbReference type="CDD" id="cd05252">
    <property type="entry name" value="CDP_GD_SDR_e"/>
    <property type="match status" value="1"/>
</dbReference>
<dbReference type="NCBIfam" id="TIGR02622">
    <property type="entry name" value="CDP_4_6_dhtase"/>
    <property type="match status" value="1"/>
</dbReference>
<feature type="domain" description="NAD(P)-binding" evidence="1">
    <location>
        <begin position="20"/>
        <end position="335"/>
    </location>
</feature>
<dbReference type="EC" id="4.2.1.45" evidence="2"/>
<proteinExistence type="predicted"/>
<dbReference type="GO" id="GO:0047733">
    <property type="term" value="F:CDP-glucose 4,6-dehydratase activity"/>
    <property type="evidence" value="ECO:0007669"/>
    <property type="project" value="UniProtKB-EC"/>
</dbReference>
<dbReference type="PANTHER" id="PTHR43000">
    <property type="entry name" value="DTDP-D-GLUCOSE 4,6-DEHYDRATASE-RELATED"/>
    <property type="match status" value="1"/>
</dbReference>
<reference evidence="2 3" key="1">
    <citation type="submission" date="2020-02" db="EMBL/GenBank/DDBJ databases">
        <title>Genome sequencing for Draconibacterium sp. strain M1.</title>
        <authorList>
            <person name="Park S.-J."/>
        </authorList>
    </citation>
    <scope>NUCLEOTIDE SEQUENCE [LARGE SCALE GENOMIC DNA]</scope>
    <source>
        <strain evidence="2 3">M1</strain>
    </source>
</reference>
<dbReference type="EMBL" id="CP048409">
    <property type="protein sequence ID" value="QIA06712.1"/>
    <property type="molecule type" value="Genomic_DNA"/>
</dbReference>
<dbReference type="Pfam" id="PF16363">
    <property type="entry name" value="GDP_Man_Dehyd"/>
    <property type="match status" value="1"/>
</dbReference>
<dbReference type="AlphaFoldDB" id="A0A6C0R9T4"/>
<evidence type="ECO:0000313" key="2">
    <source>
        <dbReference type="EMBL" id="QIA06712.1"/>
    </source>
</evidence>
<organism evidence="2 3">
    <name type="scientific">Draconibacterium halophilum</name>
    <dbReference type="NCBI Taxonomy" id="2706887"/>
    <lineage>
        <taxon>Bacteria</taxon>
        <taxon>Pseudomonadati</taxon>
        <taxon>Bacteroidota</taxon>
        <taxon>Bacteroidia</taxon>
        <taxon>Marinilabiliales</taxon>
        <taxon>Prolixibacteraceae</taxon>
        <taxon>Draconibacterium</taxon>
    </lineage>
</organism>
<dbReference type="RefSeq" id="WP_163344642.1">
    <property type="nucleotide sequence ID" value="NZ_CP048409.1"/>
</dbReference>
<keyword evidence="2" id="KW-0456">Lyase</keyword>